<feature type="domain" description="DUF4371" evidence="2">
    <location>
        <begin position="35"/>
        <end position="223"/>
    </location>
</feature>
<dbReference type="PANTHER" id="PTHR45749">
    <property type="match status" value="1"/>
</dbReference>
<proteinExistence type="predicted"/>
<dbReference type="Pfam" id="PF05699">
    <property type="entry name" value="Dimer_Tnp_hAT"/>
    <property type="match status" value="1"/>
</dbReference>
<name>A0AAV0WX57_9HEMI</name>
<dbReference type="AlphaFoldDB" id="A0AAV0WX57"/>
<reference evidence="3 4" key="1">
    <citation type="submission" date="2023-01" db="EMBL/GenBank/DDBJ databases">
        <authorList>
            <person name="Whitehead M."/>
        </authorList>
    </citation>
    <scope>NUCLEOTIDE SEQUENCE [LARGE SCALE GENOMIC DNA]</scope>
</reference>
<evidence type="ECO:0008006" key="5">
    <source>
        <dbReference type="Google" id="ProtNLM"/>
    </source>
</evidence>
<dbReference type="SUPFAM" id="SSF53098">
    <property type="entry name" value="Ribonuclease H-like"/>
    <property type="match status" value="1"/>
</dbReference>
<organism evidence="3 4">
    <name type="scientific">Macrosiphum euphorbiae</name>
    <name type="common">potato aphid</name>
    <dbReference type="NCBI Taxonomy" id="13131"/>
    <lineage>
        <taxon>Eukaryota</taxon>
        <taxon>Metazoa</taxon>
        <taxon>Ecdysozoa</taxon>
        <taxon>Arthropoda</taxon>
        <taxon>Hexapoda</taxon>
        <taxon>Insecta</taxon>
        <taxon>Pterygota</taxon>
        <taxon>Neoptera</taxon>
        <taxon>Paraneoptera</taxon>
        <taxon>Hemiptera</taxon>
        <taxon>Sternorrhyncha</taxon>
        <taxon>Aphidomorpha</taxon>
        <taxon>Aphidoidea</taxon>
        <taxon>Aphididae</taxon>
        <taxon>Macrosiphini</taxon>
        <taxon>Macrosiphum</taxon>
    </lineage>
</organism>
<dbReference type="EMBL" id="CARXXK010000003">
    <property type="protein sequence ID" value="CAI6360376.1"/>
    <property type="molecule type" value="Genomic_DNA"/>
</dbReference>
<dbReference type="Pfam" id="PF14291">
    <property type="entry name" value="DUF4371"/>
    <property type="match status" value="1"/>
</dbReference>
<feature type="domain" description="HAT C-terminal dimerisation" evidence="1">
    <location>
        <begin position="526"/>
        <end position="583"/>
    </location>
</feature>
<evidence type="ECO:0000313" key="4">
    <source>
        <dbReference type="Proteomes" id="UP001160148"/>
    </source>
</evidence>
<dbReference type="Proteomes" id="UP001160148">
    <property type="component" value="Unassembled WGS sequence"/>
</dbReference>
<dbReference type="InterPro" id="IPR012337">
    <property type="entry name" value="RNaseH-like_sf"/>
</dbReference>
<dbReference type="PANTHER" id="PTHR45749:SF28">
    <property type="entry name" value="ZINC FINGER MYM-TYPE PROTEIN 1-LIKE-RELATED"/>
    <property type="match status" value="1"/>
</dbReference>
<sequence>MKIHESSREHIHNHLGLKNLENNCSIVVDVINGHDHLFKKNYNENVRLNRLFVEHLIDLVLFMGKQELSFNGNDESSDSSNKDNFKELFDMHMIRCSQEIQNHYKSIKNTFMGSSKSVQNDLISCISEFLLNHIKREIRQCAFYSIQIDDTKSISQETQYSIIIRYVTDKSELVEHFLGFHSVSENYNYKARGLFNSIHSVLHELDMENKLVAQSYDGACVMSKKLTDLQSRVKEVAPNALFTHSLAHELNLILQQGCSVNAKCRIFFANLTGIVAYFHNSTSRINVVNNIIEEPIPQFAQSRWPSESTILHILVNEWLGFINVFDFIINDPNSSNESICGAIGLLKTIKSFKFTFLALLFSDIFTLTDILFKKLQNKSFDIEYCIKNKRLTCDLIYEKRNESEFLMFYNKAGILTKAKKNNSENQSIFKILFFEIIDNILMQLNIRFQDTDKLLFLQLADVTKFEQYSSKFPENAFNDLKSTYSNIFNDAKKLKVELEVLYSDVKYQNLNHINDMLKIFEHFSLKDVLPEAYKLFVLILTIPSTSESAERHFTCLEKIKTYLRNNISESHLSSLAILSIEKSLIQKLKETETFYDNIIKLYASQKDRGINLTYKV</sequence>
<dbReference type="GO" id="GO:0046983">
    <property type="term" value="F:protein dimerization activity"/>
    <property type="evidence" value="ECO:0007669"/>
    <property type="project" value="InterPro"/>
</dbReference>
<evidence type="ECO:0000259" key="2">
    <source>
        <dbReference type="Pfam" id="PF14291"/>
    </source>
</evidence>
<keyword evidence="4" id="KW-1185">Reference proteome</keyword>
<protein>
    <recommendedName>
        <fullName evidence="5">Zinc finger MYM-type protein 1-like</fullName>
    </recommendedName>
</protein>
<accession>A0AAV0WX57</accession>
<evidence type="ECO:0000259" key="1">
    <source>
        <dbReference type="Pfam" id="PF05699"/>
    </source>
</evidence>
<dbReference type="InterPro" id="IPR008906">
    <property type="entry name" value="HATC_C_dom"/>
</dbReference>
<dbReference type="InterPro" id="IPR025398">
    <property type="entry name" value="DUF4371"/>
</dbReference>
<evidence type="ECO:0000313" key="3">
    <source>
        <dbReference type="EMBL" id="CAI6360376.1"/>
    </source>
</evidence>
<gene>
    <name evidence="3" type="ORF">MEUPH1_LOCUS15687</name>
</gene>
<comment type="caution">
    <text evidence="3">The sequence shown here is derived from an EMBL/GenBank/DDBJ whole genome shotgun (WGS) entry which is preliminary data.</text>
</comment>